<keyword evidence="2" id="KW-1185">Reference proteome</keyword>
<dbReference type="EMBL" id="BAABGM010000019">
    <property type="protein sequence ID" value="GAA4410131.1"/>
    <property type="molecule type" value="Genomic_DNA"/>
</dbReference>
<name>A0ABP8KMF2_9MICO</name>
<evidence type="ECO:0008006" key="3">
    <source>
        <dbReference type="Google" id="ProtNLM"/>
    </source>
</evidence>
<organism evidence="1 2">
    <name type="scientific">Fodinibacter luteus</name>
    <dbReference type="NCBI Taxonomy" id="552064"/>
    <lineage>
        <taxon>Bacteria</taxon>
        <taxon>Bacillati</taxon>
        <taxon>Actinomycetota</taxon>
        <taxon>Actinomycetes</taxon>
        <taxon>Micrococcales</taxon>
        <taxon>Intrasporangiaceae</taxon>
        <taxon>Fodinibacter (ex Wang et al. 2009)</taxon>
    </lineage>
</organism>
<evidence type="ECO:0000313" key="2">
    <source>
        <dbReference type="Proteomes" id="UP001500945"/>
    </source>
</evidence>
<sequence length="106" mass="11674">MTQLPDAAYRLEVMFSRDLRDVVARGDVTVSIRLWSRAQVKVGGRYAAAGTIIEVDSLEVLPFSAVTEDDVVAAGETDREALRVRAAHSGPIDDDTLVYRVEFHVV</sequence>
<accession>A0ABP8KMF2</accession>
<dbReference type="SUPFAM" id="SSF88697">
    <property type="entry name" value="PUA domain-like"/>
    <property type="match status" value="1"/>
</dbReference>
<comment type="caution">
    <text evidence="1">The sequence shown here is derived from an EMBL/GenBank/DDBJ whole genome shotgun (WGS) entry which is preliminary data.</text>
</comment>
<protein>
    <recommendedName>
        <fullName evidence="3">ASCH domain-containing protein</fullName>
    </recommendedName>
</protein>
<dbReference type="Proteomes" id="UP001500945">
    <property type="component" value="Unassembled WGS sequence"/>
</dbReference>
<gene>
    <name evidence="1" type="ORF">GCM10023168_29510</name>
</gene>
<proteinExistence type="predicted"/>
<dbReference type="InterPro" id="IPR015947">
    <property type="entry name" value="PUA-like_sf"/>
</dbReference>
<evidence type="ECO:0000313" key="1">
    <source>
        <dbReference type="EMBL" id="GAA4410131.1"/>
    </source>
</evidence>
<dbReference type="RefSeq" id="WP_345207353.1">
    <property type="nucleotide sequence ID" value="NZ_BAABGM010000019.1"/>
</dbReference>
<reference evidence="2" key="1">
    <citation type="journal article" date="2019" name="Int. J. Syst. Evol. Microbiol.">
        <title>The Global Catalogue of Microorganisms (GCM) 10K type strain sequencing project: providing services to taxonomists for standard genome sequencing and annotation.</title>
        <authorList>
            <consortium name="The Broad Institute Genomics Platform"/>
            <consortium name="The Broad Institute Genome Sequencing Center for Infectious Disease"/>
            <person name="Wu L."/>
            <person name="Ma J."/>
        </authorList>
    </citation>
    <scope>NUCLEOTIDE SEQUENCE [LARGE SCALE GENOMIC DNA]</scope>
    <source>
        <strain evidence="2">JCM 17809</strain>
    </source>
</reference>